<evidence type="ECO:0000256" key="1">
    <source>
        <dbReference type="SAM" id="MobiDB-lite"/>
    </source>
</evidence>
<dbReference type="Pfam" id="PF00753">
    <property type="entry name" value="Lactamase_B"/>
    <property type="match status" value="1"/>
</dbReference>
<dbReference type="RefSeq" id="WP_014200035.1">
    <property type="nucleotide sequence ID" value="NC_016596.1"/>
</dbReference>
<evidence type="ECO:0000313" key="3">
    <source>
        <dbReference type="EMBL" id="CCD03539.1"/>
    </source>
</evidence>
<gene>
    <name evidence="3" type="ORF">AZOBR_p460050</name>
</gene>
<organism evidence="3 4">
    <name type="scientific">Azospirillum baldaniorum</name>
    <dbReference type="NCBI Taxonomy" id="1064539"/>
    <lineage>
        <taxon>Bacteria</taxon>
        <taxon>Pseudomonadati</taxon>
        <taxon>Pseudomonadota</taxon>
        <taxon>Alphaproteobacteria</taxon>
        <taxon>Rhodospirillales</taxon>
        <taxon>Azospirillaceae</taxon>
        <taxon>Azospirillum</taxon>
    </lineage>
</organism>
<accession>A0A9P1K104</accession>
<dbReference type="KEGG" id="abs:AZOBR_p460050"/>
<dbReference type="PANTHER" id="PTHR42951">
    <property type="entry name" value="METALLO-BETA-LACTAMASE DOMAIN-CONTAINING"/>
    <property type="match status" value="1"/>
</dbReference>
<keyword evidence="3" id="KW-0614">Plasmid</keyword>
<dbReference type="SUPFAM" id="SSF56281">
    <property type="entry name" value="Metallo-hydrolase/oxidoreductase"/>
    <property type="match status" value="1"/>
</dbReference>
<keyword evidence="4" id="KW-1185">Reference proteome</keyword>
<sequence>MARQIPLDSAGRADDPERDRARDDGTHEIAPDLAYRRLAIVNVVFVGAPGAGDRTGSDRPNSDRQWVLIDAGVMGTAGLIAKAAAERFGPDSRPAAIVMTHGHFDHVGALEELAERWDAPVYAHGLEHPYLDGSASYPPPDPSVGGGLMSLMAPLYPRGPVNVGGRLRRLPEDGSVPGMPGWRWLATPGHSPGHVSFWRAADRSLIAGDAFITTRQESAYAVAVQDPEMHGPPMYYTTDWQKARDSVVLLAGLEPDLVVTGHGPAMRGSGMRTALHELARDFDRIAVPDHGTYVDAPARAEDGSAYRPP</sequence>
<dbReference type="AlphaFoldDB" id="A0A9P1K104"/>
<name>A0A9P1K104_9PROT</name>
<geneLocation type="plasmid" evidence="3 4">
    <name>AZOBR_p4</name>
</geneLocation>
<dbReference type="EMBL" id="HE577331">
    <property type="protein sequence ID" value="CCD03539.1"/>
    <property type="molecule type" value="Genomic_DNA"/>
</dbReference>
<dbReference type="SMART" id="SM00849">
    <property type="entry name" value="Lactamase_B"/>
    <property type="match status" value="1"/>
</dbReference>
<evidence type="ECO:0000313" key="4">
    <source>
        <dbReference type="Proteomes" id="UP000007319"/>
    </source>
</evidence>
<protein>
    <recommendedName>
        <fullName evidence="2">Metallo-beta-lactamase domain-containing protein</fullName>
    </recommendedName>
</protein>
<dbReference type="InterPro" id="IPR001279">
    <property type="entry name" value="Metallo-B-lactamas"/>
</dbReference>
<proteinExistence type="predicted"/>
<dbReference type="Proteomes" id="UP000007319">
    <property type="component" value="Plasmid AZOBR_p4"/>
</dbReference>
<dbReference type="CDD" id="cd07721">
    <property type="entry name" value="yflN-like_MBL-fold"/>
    <property type="match status" value="1"/>
</dbReference>
<feature type="region of interest" description="Disordered" evidence="1">
    <location>
        <begin position="1"/>
        <end position="27"/>
    </location>
</feature>
<dbReference type="InterPro" id="IPR036866">
    <property type="entry name" value="RibonucZ/Hydroxyglut_hydro"/>
</dbReference>
<evidence type="ECO:0000259" key="2">
    <source>
        <dbReference type="SMART" id="SM00849"/>
    </source>
</evidence>
<dbReference type="PANTHER" id="PTHR42951:SF17">
    <property type="entry name" value="METALLO-BETA-LACTAMASE DOMAIN-CONTAINING PROTEIN"/>
    <property type="match status" value="1"/>
</dbReference>
<feature type="domain" description="Metallo-beta-lactamase" evidence="2">
    <location>
        <begin position="40"/>
        <end position="262"/>
    </location>
</feature>
<feature type="compositionally biased region" description="Basic and acidic residues" evidence="1">
    <location>
        <begin position="11"/>
        <end position="27"/>
    </location>
</feature>
<reference evidence="3 4" key="1">
    <citation type="journal article" date="2011" name="PLoS Genet.">
        <title>Azospirillum genomes reveal transition of bacteria from aquatic to terrestrial environments.</title>
        <authorList>
            <person name="Wisniewski-Dye F."/>
            <person name="Borziak K."/>
            <person name="Khalsa-Moyers G."/>
            <person name="Alexandre G."/>
            <person name="Sukharnikov L.O."/>
            <person name="Wuichet K."/>
            <person name="Hurst G.B."/>
            <person name="McDonald W.H."/>
            <person name="Robertson J.S."/>
            <person name="Barbe V."/>
            <person name="Calteau A."/>
            <person name="Rouy Z."/>
            <person name="Mangenot S."/>
            <person name="Prigent-Combaret C."/>
            <person name="Normand P."/>
            <person name="Boyer M."/>
            <person name="Siguier P."/>
            <person name="Dessaux Y."/>
            <person name="Elmerich C."/>
            <person name="Condemine G."/>
            <person name="Krishnen G."/>
            <person name="Kennedy I."/>
            <person name="Paterson A.H."/>
            <person name="Gonzalez V."/>
            <person name="Mavingui P."/>
            <person name="Zhulin I.B."/>
        </authorList>
    </citation>
    <scope>NUCLEOTIDE SEQUENCE [LARGE SCALE GENOMIC DNA]</scope>
    <source>
        <strain evidence="3 4">Sp245</strain>
    </source>
</reference>
<dbReference type="InterPro" id="IPR050855">
    <property type="entry name" value="NDM-1-like"/>
</dbReference>
<dbReference type="Gene3D" id="3.60.15.10">
    <property type="entry name" value="Ribonuclease Z/Hydroxyacylglutathione hydrolase-like"/>
    <property type="match status" value="1"/>
</dbReference>